<organism evidence="1">
    <name type="scientific">Arundo donax</name>
    <name type="common">Giant reed</name>
    <name type="synonym">Donax arundinaceus</name>
    <dbReference type="NCBI Taxonomy" id="35708"/>
    <lineage>
        <taxon>Eukaryota</taxon>
        <taxon>Viridiplantae</taxon>
        <taxon>Streptophyta</taxon>
        <taxon>Embryophyta</taxon>
        <taxon>Tracheophyta</taxon>
        <taxon>Spermatophyta</taxon>
        <taxon>Magnoliopsida</taxon>
        <taxon>Liliopsida</taxon>
        <taxon>Poales</taxon>
        <taxon>Poaceae</taxon>
        <taxon>PACMAD clade</taxon>
        <taxon>Arundinoideae</taxon>
        <taxon>Arundineae</taxon>
        <taxon>Arundo</taxon>
    </lineage>
</organism>
<evidence type="ECO:0000313" key="1">
    <source>
        <dbReference type="EMBL" id="JAE21325.1"/>
    </source>
</evidence>
<protein>
    <submittedName>
        <fullName evidence="1">Uncharacterized protein</fullName>
    </submittedName>
</protein>
<dbReference type="AlphaFoldDB" id="A0A0A9J878"/>
<reference evidence="1" key="2">
    <citation type="journal article" date="2015" name="Data Brief">
        <title>Shoot transcriptome of the giant reed, Arundo donax.</title>
        <authorList>
            <person name="Barrero R.A."/>
            <person name="Guerrero F.D."/>
            <person name="Moolhuijzen P."/>
            <person name="Goolsby J.A."/>
            <person name="Tidwell J."/>
            <person name="Bellgard S.E."/>
            <person name="Bellgard M.I."/>
        </authorList>
    </citation>
    <scope>NUCLEOTIDE SEQUENCE</scope>
    <source>
        <tissue evidence="1">Shoot tissue taken approximately 20 cm above the soil surface</tissue>
    </source>
</reference>
<name>A0A0A9J878_ARUDO</name>
<accession>A0A0A9J878</accession>
<proteinExistence type="predicted"/>
<dbReference type="EMBL" id="GBRH01176571">
    <property type="protein sequence ID" value="JAE21325.1"/>
    <property type="molecule type" value="Transcribed_RNA"/>
</dbReference>
<reference evidence="1" key="1">
    <citation type="submission" date="2014-09" db="EMBL/GenBank/DDBJ databases">
        <authorList>
            <person name="Magalhaes I.L.F."/>
            <person name="Oliveira U."/>
            <person name="Santos F.R."/>
            <person name="Vidigal T.H.D.A."/>
            <person name="Brescovit A.D."/>
            <person name="Santos A.J."/>
        </authorList>
    </citation>
    <scope>NUCLEOTIDE SEQUENCE</scope>
    <source>
        <tissue evidence="1">Shoot tissue taken approximately 20 cm above the soil surface</tissue>
    </source>
</reference>
<sequence>MLAEFLIGPYKQAAILHACSPFSIEIASSLLYHCPTFHLATAQRACKVNGLCFFTCCQ</sequence>